<comment type="similarity">
    <text evidence="1">Belongs to the zygin family.</text>
</comment>
<evidence type="ECO:0000313" key="5">
    <source>
        <dbReference type="EMBL" id="CAD7240135.1"/>
    </source>
</evidence>
<accession>A0A7R9A1V8</accession>
<dbReference type="EMBL" id="LR899527">
    <property type="protein sequence ID" value="CAD7240135.1"/>
    <property type="molecule type" value="Genomic_DNA"/>
</dbReference>
<keyword evidence="3" id="KW-0175">Coiled coil</keyword>
<dbReference type="PANTHER" id="PTHR12394:SF12">
    <property type="entry name" value="LD08195P"/>
    <property type="match status" value="1"/>
</dbReference>
<dbReference type="Pfam" id="PF07763">
    <property type="entry name" value="FEZ"/>
    <property type="match status" value="1"/>
</dbReference>
<evidence type="ECO:0000313" key="6">
    <source>
        <dbReference type="Proteomes" id="UP000677054"/>
    </source>
</evidence>
<dbReference type="EMBL" id="CAJPEV010000010">
    <property type="protein sequence ID" value="CAG0878649.1"/>
    <property type="molecule type" value="Genomic_DNA"/>
</dbReference>
<dbReference type="OrthoDB" id="7959977at2759"/>
<feature type="region of interest" description="Disordered" evidence="4">
    <location>
        <begin position="214"/>
        <end position="235"/>
    </location>
</feature>
<feature type="compositionally biased region" description="Acidic residues" evidence="4">
    <location>
        <begin position="62"/>
        <end position="72"/>
    </location>
</feature>
<dbReference type="InterPro" id="IPR011680">
    <property type="entry name" value="FEZ"/>
</dbReference>
<sequence length="374" mass="41868">MGSSGRRAGRNLGAKMAEFIADAPLAQCETDPDDWQDFADHHQTHSVNTSHQSSHDSHGGDDEPCNDEESDSFAETLSESLEDLVNTFDEKITKCFCNYSENVSKMAPVQVRSQEEIMNDCQMWWTITGNFGNILPIDWTKSYARKLHLPALNLNEKGNPSPEASPSDDALTSEDEAVALDLDMHALIINGFQPEPIKGADEVIKEIDDLMKESHCSEESGVGSESPDPMDMRKDSLSSPLYKDKLEGLSMSQLNELYAELEMMIKEYSETLIDQLALRDELEFEKEIKNQFISLLLSIQNKKRQANTEKRKSRSKSISDAKYLTTVIPYHMEDGVPDLGTLQVLIKILKAVNDDSPTVPTLLTDYILKVLCPS</sequence>
<protein>
    <recommendedName>
        <fullName evidence="7">Fasciculation and elongation protein zeta-2</fullName>
    </recommendedName>
</protein>
<evidence type="ECO:0000256" key="3">
    <source>
        <dbReference type="ARBA" id="ARBA00023054"/>
    </source>
</evidence>
<keyword evidence="2" id="KW-0597">Phosphoprotein</keyword>
<organism evidence="5">
    <name type="scientific">Darwinula stevensoni</name>
    <dbReference type="NCBI Taxonomy" id="69355"/>
    <lineage>
        <taxon>Eukaryota</taxon>
        <taxon>Metazoa</taxon>
        <taxon>Ecdysozoa</taxon>
        <taxon>Arthropoda</taxon>
        <taxon>Crustacea</taxon>
        <taxon>Oligostraca</taxon>
        <taxon>Ostracoda</taxon>
        <taxon>Podocopa</taxon>
        <taxon>Podocopida</taxon>
        <taxon>Darwinulocopina</taxon>
        <taxon>Darwinuloidea</taxon>
        <taxon>Darwinulidae</taxon>
        <taxon>Darwinula</taxon>
    </lineage>
</organism>
<dbReference type="GO" id="GO:0005737">
    <property type="term" value="C:cytoplasm"/>
    <property type="evidence" value="ECO:0007669"/>
    <property type="project" value="TreeGrafter"/>
</dbReference>
<evidence type="ECO:0000256" key="4">
    <source>
        <dbReference type="SAM" id="MobiDB-lite"/>
    </source>
</evidence>
<feature type="region of interest" description="Disordered" evidence="4">
    <location>
        <begin position="30"/>
        <end position="72"/>
    </location>
</feature>
<evidence type="ECO:0000256" key="1">
    <source>
        <dbReference type="ARBA" id="ARBA00006788"/>
    </source>
</evidence>
<keyword evidence="6" id="KW-1185">Reference proteome</keyword>
<dbReference type="PANTHER" id="PTHR12394">
    <property type="entry name" value="ZYGIN"/>
    <property type="match status" value="1"/>
</dbReference>
<dbReference type="Proteomes" id="UP000677054">
    <property type="component" value="Unassembled WGS sequence"/>
</dbReference>
<reference evidence="5" key="1">
    <citation type="submission" date="2020-11" db="EMBL/GenBank/DDBJ databases">
        <authorList>
            <person name="Tran Van P."/>
        </authorList>
    </citation>
    <scope>NUCLEOTIDE SEQUENCE</scope>
</reference>
<gene>
    <name evidence="5" type="ORF">DSTB1V02_LOCUS169</name>
</gene>
<name>A0A7R9A1V8_9CRUS</name>
<dbReference type="GO" id="GO:0030424">
    <property type="term" value="C:axon"/>
    <property type="evidence" value="ECO:0007669"/>
    <property type="project" value="TreeGrafter"/>
</dbReference>
<evidence type="ECO:0008006" key="7">
    <source>
        <dbReference type="Google" id="ProtNLM"/>
    </source>
</evidence>
<proteinExistence type="inferred from homology"/>
<dbReference type="AlphaFoldDB" id="A0A7R9A1V8"/>
<evidence type="ECO:0000256" key="2">
    <source>
        <dbReference type="ARBA" id="ARBA00022553"/>
    </source>
</evidence>